<name>A0A498IJC8_MALDO</name>
<gene>
    <name evidence="2" type="ORF">DVH24_003757</name>
</gene>
<dbReference type="InterPro" id="IPR008480">
    <property type="entry name" value="DUF761_pln"/>
</dbReference>
<dbReference type="PANTHER" id="PTHR36378:SF1">
    <property type="entry name" value="COTTON FIBER PROTEIN"/>
    <property type="match status" value="1"/>
</dbReference>
<feature type="region of interest" description="Disordered" evidence="1">
    <location>
        <begin position="126"/>
        <end position="177"/>
    </location>
</feature>
<dbReference type="PANTHER" id="PTHR36378">
    <property type="entry name" value="COTTON FIBER PROTEIN"/>
    <property type="match status" value="1"/>
</dbReference>
<dbReference type="Pfam" id="PF05553">
    <property type="entry name" value="DUF761"/>
    <property type="match status" value="1"/>
</dbReference>
<dbReference type="Proteomes" id="UP000290289">
    <property type="component" value="Chromosome 11"/>
</dbReference>
<dbReference type="STRING" id="3750.A0A498IJC8"/>
<comment type="caution">
    <text evidence="2">The sequence shown here is derived from an EMBL/GenBank/DDBJ whole genome shotgun (WGS) entry which is preliminary data.</text>
</comment>
<reference evidence="2 3" key="1">
    <citation type="submission" date="2018-10" db="EMBL/GenBank/DDBJ databases">
        <title>A high-quality apple genome assembly.</title>
        <authorList>
            <person name="Hu J."/>
        </authorList>
    </citation>
    <scope>NUCLEOTIDE SEQUENCE [LARGE SCALE GENOMIC DNA]</scope>
    <source>
        <strain evidence="3">cv. HFTH1</strain>
        <tissue evidence="2">Young leaf</tissue>
    </source>
</reference>
<dbReference type="EMBL" id="RDQH01000337">
    <property type="protein sequence ID" value="RXH83259.1"/>
    <property type="molecule type" value="Genomic_DNA"/>
</dbReference>
<dbReference type="AlphaFoldDB" id="A0A498IJC8"/>
<feature type="compositionally biased region" description="Basic and acidic residues" evidence="1">
    <location>
        <begin position="145"/>
        <end position="158"/>
    </location>
</feature>
<proteinExistence type="predicted"/>
<organism evidence="2 3">
    <name type="scientific">Malus domestica</name>
    <name type="common">Apple</name>
    <name type="synonym">Pyrus malus</name>
    <dbReference type="NCBI Taxonomy" id="3750"/>
    <lineage>
        <taxon>Eukaryota</taxon>
        <taxon>Viridiplantae</taxon>
        <taxon>Streptophyta</taxon>
        <taxon>Embryophyta</taxon>
        <taxon>Tracheophyta</taxon>
        <taxon>Spermatophyta</taxon>
        <taxon>Magnoliopsida</taxon>
        <taxon>eudicotyledons</taxon>
        <taxon>Gunneridae</taxon>
        <taxon>Pentapetalae</taxon>
        <taxon>rosids</taxon>
        <taxon>fabids</taxon>
        <taxon>Rosales</taxon>
        <taxon>Rosaceae</taxon>
        <taxon>Amygdaloideae</taxon>
        <taxon>Maleae</taxon>
        <taxon>Malus</taxon>
    </lineage>
</organism>
<keyword evidence="3" id="KW-1185">Reference proteome</keyword>
<evidence type="ECO:0008006" key="4">
    <source>
        <dbReference type="Google" id="ProtNLM"/>
    </source>
</evidence>
<accession>A0A498IJC8</accession>
<sequence length="251" mass="27333">MEPKLDSVIIIADTTNKGPGPIIPNGDVIDINSKSDGDRDHGQDHHGYVGAITAAAPAPAPAPAGNNYKKKRRGAIQILQVAAFMLRRRRSSDKFKSKSIPASIEAEAVASSKSTWKRLVGSIRPLHLQSGSSNPSTPSASSARSTHERTSSIERYEDVLLPPMSPARTDDLSSEDGMSSRYASAVSLQELDRTEDDDTNAIAACPGDATHDQNIDAKAEEFIAQFYQQMRLQRLDSIDRRYNDMKNRSIG</sequence>
<evidence type="ECO:0000313" key="2">
    <source>
        <dbReference type="EMBL" id="RXH83259.1"/>
    </source>
</evidence>
<evidence type="ECO:0000313" key="3">
    <source>
        <dbReference type="Proteomes" id="UP000290289"/>
    </source>
</evidence>
<feature type="compositionally biased region" description="Low complexity" evidence="1">
    <location>
        <begin position="130"/>
        <end position="144"/>
    </location>
</feature>
<evidence type="ECO:0000256" key="1">
    <source>
        <dbReference type="SAM" id="MobiDB-lite"/>
    </source>
</evidence>
<protein>
    <recommendedName>
        <fullName evidence="4">DUF761 domain-containing protein</fullName>
    </recommendedName>
</protein>